<comment type="caution">
    <text evidence="2">The sequence shown here is derived from an EMBL/GenBank/DDBJ whole genome shotgun (WGS) entry which is preliminary data.</text>
</comment>
<dbReference type="Gene3D" id="3.30.70.120">
    <property type="match status" value="1"/>
</dbReference>
<evidence type="ECO:0000256" key="1">
    <source>
        <dbReference type="ARBA" id="ARBA00010169"/>
    </source>
</evidence>
<dbReference type="InterPro" id="IPR004323">
    <property type="entry name" value="Ion_tolerance_CutA"/>
</dbReference>
<dbReference type="GO" id="GO:0005507">
    <property type="term" value="F:copper ion binding"/>
    <property type="evidence" value="ECO:0007669"/>
    <property type="project" value="TreeGrafter"/>
</dbReference>
<accession>A0A1F6ABK4</accession>
<dbReference type="PANTHER" id="PTHR23419:SF8">
    <property type="entry name" value="FI09726P"/>
    <property type="match status" value="1"/>
</dbReference>
<dbReference type="EMBL" id="MFJN01000009">
    <property type="protein sequence ID" value="OGG22091.1"/>
    <property type="molecule type" value="Genomic_DNA"/>
</dbReference>
<dbReference type="SUPFAM" id="SSF54913">
    <property type="entry name" value="GlnB-like"/>
    <property type="match status" value="1"/>
</dbReference>
<gene>
    <name evidence="2" type="ORF">A3D03_01880</name>
</gene>
<organism evidence="2 3">
    <name type="scientific">Candidatus Gottesmanbacteria bacterium RIFCSPHIGHO2_02_FULL_40_13</name>
    <dbReference type="NCBI Taxonomy" id="1798384"/>
    <lineage>
        <taxon>Bacteria</taxon>
        <taxon>Candidatus Gottesmaniibacteriota</taxon>
    </lineage>
</organism>
<dbReference type="InterPro" id="IPR011322">
    <property type="entry name" value="N-reg_PII-like_a/b"/>
</dbReference>
<evidence type="ECO:0000313" key="3">
    <source>
        <dbReference type="Proteomes" id="UP000177092"/>
    </source>
</evidence>
<evidence type="ECO:0008006" key="4">
    <source>
        <dbReference type="Google" id="ProtNLM"/>
    </source>
</evidence>
<dbReference type="PANTHER" id="PTHR23419">
    <property type="entry name" value="DIVALENT CATION TOLERANCE CUTA-RELATED"/>
    <property type="match status" value="1"/>
</dbReference>
<sequence>MKCIYVPCKDLSEAEKISLDLLEKKLVICVNIFPQVRSLYLWKKKIEKSDETLFIAKTKNNLVNKAVNRIKQTHSYETPEILILSAEIRSKRITDWVNEELGE</sequence>
<dbReference type="AlphaFoldDB" id="A0A1F6ABK4"/>
<dbReference type="Pfam" id="PF03091">
    <property type="entry name" value="CutA1"/>
    <property type="match status" value="1"/>
</dbReference>
<comment type="similarity">
    <text evidence="1">Belongs to the CutA family.</text>
</comment>
<dbReference type="GO" id="GO:0010038">
    <property type="term" value="P:response to metal ion"/>
    <property type="evidence" value="ECO:0007669"/>
    <property type="project" value="InterPro"/>
</dbReference>
<protein>
    <recommendedName>
        <fullName evidence="4">Divalent-cation tolerance protein CutA</fullName>
    </recommendedName>
</protein>
<name>A0A1F6ABK4_9BACT</name>
<dbReference type="InterPro" id="IPR015867">
    <property type="entry name" value="N-reg_PII/ATP_PRibTrfase_C"/>
</dbReference>
<dbReference type="Proteomes" id="UP000177092">
    <property type="component" value="Unassembled WGS sequence"/>
</dbReference>
<evidence type="ECO:0000313" key="2">
    <source>
        <dbReference type="EMBL" id="OGG22091.1"/>
    </source>
</evidence>
<proteinExistence type="inferred from homology"/>
<reference evidence="2 3" key="1">
    <citation type="journal article" date="2016" name="Nat. Commun.">
        <title>Thousands of microbial genomes shed light on interconnected biogeochemical processes in an aquifer system.</title>
        <authorList>
            <person name="Anantharaman K."/>
            <person name="Brown C.T."/>
            <person name="Hug L.A."/>
            <person name="Sharon I."/>
            <person name="Castelle C.J."/>
            <person name="Probst A.J."/>
            <person name="Thomas B.C."/>
            <person name="Singh A."/>
            <person name="Wilkins M.J."/>
            <person name="Karaoz U."/>
            <person name="Brodie E.L."/>
            <person name="Williams K.H."/>
            <person name="Hubbard S.S."/>
            <person name="Banfield J.F."/>
        </authorList>
    </citation>
    <scope>NUCLEOTIDE SEQUENCE [LARGE SCALE GENOMIC DNA]</scope>
</reference>